<protein>
    <submittedName>
        <fullName evidence="1">Uncharacterized protein</fullName>
    </submittedName>
</protein>
<dbReference type="Proteomes" id="UP000242715">
    <property type="component" value="Unassembled WGS sequence"/>
</dbReference>
<name>A0A2Z6P3Y9_TRISU</name>
<reference evidence="2" key="1">
    <citation type="journal article" date="2017" name="Front. Plant Sci.">
        <title>Climate Clever Clovers: New Paradigm to Reduce the Environmental Footprint of Ruminants by Breeding Low Methanogenic Forages Utilizing Haplotype Variation.</title>
        <authorList>
            <person name="Kaur P."/>
            <person name="Appels R."/>
            <person name="Bayer P.E."/>
            <person name="Keeble-Gagnere G."/>
            <person name="Wang J."/>
            <person name="Hirakawa H."/>
            <person name="Shirasawa K."/>
            <person name="Vercoe P."/>
            <person name="Stefanova K."/>
            <person name="Durmic Z."/>
            <person name="Nichols P."/>
            <person name="Revell C."/>
            <person name="Isobe S.N."/>
            <person name="Edwards D."/>
            <person name="Erskine W."/>
        </authorList>
    </citation>
    <scope>NUCLEOTIDE SEQUENCE [LARGE SCALE GENOMIC DNA]</scope>
    <source>
        <strain evidence="2">cv. Daliak</strain>
    </source>
</reference>
<gene>
    <name evidence="1" type="ORF">TSUD_52240</name>
</gene>
<keyword evidence="2" id="KW-1185">Reference proteome</keyword>
<dbReference type="EMBL" id="DF973714">
    <property type="protein sequence ID" value="GAU38399.1"/>
    <property type="molecule type" value="Genomic_DNA"/>
</dbReference>
<proteinExistence type="predicted"/>
<evidence type="ECO:0000313" key="1">
    <source>
        <dbReference type="EMBL" id="GAU38399.1"/>
    </source>
</evidence>
<accession>A0A2Z6P3Y9</accession>
<sequence>MISNILKQHCSRADWYCLYFFCGNVSQHGSNGVSVSDGFLKSPSPLVKEFHGVARSESVLDGFLKSSFPLVKEFNVGVARLEEYVSVGDSWGEGGGLSDEDGGGG</sequence>
<evidence type="ECO:0000313" key="2">
    <source>
        <dbReference type="Proteomes" id="UP000242715"/>
    </source>
</evidence>
<dbReference type="AlphaFoldDB" id="A0A2Z6P3Y9"/>
<organism evidence="1 2">
    <name type="scientific">Trifolium subterraneum</name>
    <name type="common">Subterranean clover</name>
    <dbReference type="NCBI Taxonomy" id="3900"/>
    <lineage>
        <taxon>Eukaryota</taxon>
        <taxon>Viridiplantae</taxon>
        <taxon>Streptophyta</taxon>
        <taxon>Embryophyta</taxon>
        <taxon>Tracheophyta</taxon>
        <taxon>Spermatophyta</taxon>
        <taxon>Magnoliopsida</taxon>
        <taxon>eudicotyledons</taxon>
        <taxon>Gunneridae</taxon>
        <taxon>Pentapetalae</taxon>
        <taxon>rosids</taxon>
        <taxon>fabids</taxon>
        <taxon>Fabales</taxon>
        <taxon>Fabaceae</taxon>
        <taxon>Papilionoideae</taxon>
        <taxon>50 kb inversion clade</taxon>
        <taxon>NPAAA clade</taxon>
        <taxon>Hologalegina</taxon>
        <taxon>IRL clade</taxon>
        <taxon>Trifolieae</taxon>
        <taxon>Trifolium</taxon>
    </lineage>
</organism>